<keyword evidence="1" id="KW-0472">Membrane</keyword>
<keyword evidence="2" id="KW-0614">Plasmid</keyword>
<name>A0A385L196_ACILW</name>
<accession>A0A385L196</accession>
<dbReference type="RefSeq" id="WP_159373140.1">
    <property type="nucleotide sequence ID" value="NZ_CP032290.2"/>
</dbReference>
<geneLocation type="plasmid" evidence="2">
    <name>pALWED3.6</name>
</geneLocation>
<keyword evidence="1" id="KW-1133">Transmembrane helix</keyword>
<feature type="transmembrane region" description="Helical" evidence="1">
    <location>
        <begin position="162"/>
        <end position="186"/>
    </location>
</feature>
<dbReference type="AlphaFoldDB" id="A0A385L196"/>
<dbReference type="EMBL" id="CP032290">
    <property type="protein sequence ID" value="AYA01392.1"/>
    <property type="molecule type" value="Genomic_DNA"/>
</dbReference>
<keyword evidence="1" id="KW-0812">Transmembrane</keyword>
<proteinExistence type="predicted"/>
<feature type="transmembrane region" description="Helical" evidence="1">
    <location>
        <begin position="76"/>
        <end position="95"/>
    </location>
</feature>
<organism evidence="2">
    <name type="scientific">Acinetobacter lwoffii</name>
    <dbReference type="NCBI Taxonomy" id="28090"/>
    <lineage>
        <taxon>Bacteria</taxon>
        <taxon>Pseudomonadati</taxon>
        <taxon>Pseudomonadota</taxon>
        <taxon>Gammaproteobacteria</taxon>
        <taxon>Moraxellales</taxon>
        <taxon>Moraxellaceae</taxon>
        <taxon>Acinetobacter</taxon>
    </lineage>
</organism>
<evidence type="ECO:0000313" key="2">
    <source>
        <dbReference type="EMBL" id="AYA01392.1"/>
    </source>
</evidence>
<evidence type="ECO:0000256" key="1">
    <source>
        <dbReference type="SAM" id="Phobius"/>
    </source>
</evidence>
<feature type="transmembrane region" description="Helical" evidence="1">
    <location>
        <begin position="122"/>
        <end position="142"/>
    </location>
</feature>
<sequence length="198" mass="23720">MNNDISEAAYNPDRLLLKVLEELSPFRYFYLYLFFLVFIVAYILGFYIEDYLGITKFSQSMILASPQVKLVNDVTLIFEIFIFLIMLLKYTFVGLDIRTQYLFKKYERYYQSTHDVKNNRPLIVLLCSLVLLVFIYMRYQMFIFTDGGNISSIRKLLNGPDFFVYLYMILGFLMNLFFFICAIYGLELRKHVTNRYFN</sequence>
<protein>
    <submittedName>
        <fullName evidence="2">Uncharacterized protein</fullName>
    </submittedName>
</protein>
<feature type="transmembrane region" description="Helical" evidence="1">
    <location>
        <begin position="28"/>
        <end position="48"/>
    </location>
</feature>
<gene>
    <name evidence="2" type="ORF">ABALW_D0168</name>
</gene>
<reference evidence="2" key="1">
    <citation type="submission" date="2018-09" db="EMBL/GenBank/DDBJ databases">
        <title>Resistance of ancient and modern Acinetobacter lwoffii strains to heavy metals and arsenic revealed by genome analysis.</title>
        <authorList>
            <person name="Mindlin S."/>
            <person name="Petrenko A."/>
            <person name="Kurakov A."/>
            <person name="Beletsky A."/>
            <person name="Mardanov A."/>
            <person name="Petrova M."/>
        </authorList>
    </citation>
    <scope>NUCLEOTIDE SEQUENCE</scope>
    <source>
        <strain evidence="2">ED9-5a</strain>
        <plasmid evidence="2">pALWED3.6</plasmid>
    </source>
</reference>